<name>A0A2P2NQ77_RHIMU</name>
<organism evidence="1">
    <name type="scientific">Rhizophora mucronata</name>
    <name type="common">Asiatic mangrove</name>
    <dbReference type="NCBI Taxonomy" id="61149"/>
    <lineage>
        <taxon>Eukaryota</taxon>
        <taxon>Viridiplantae</taxon>
        <taxon>Streptophyta</taxon>
        <taxon>Embryophyta</taxon>
        <taxon>Tracheophyta</taxon>
        <taxon>Spermatophyta</taxon>
        <taxon>Magnoliopsida</taxon>
        <taxon>eudicotyledons</taxon>
        <taxon>Gunneridae</taxon>
        <taxon>Pentapetalae</taxon>
        <taxon>rosids</taxon>
        <taxon>fabids</taxon>
        <taxon>Malpighiales</taxon>
        <taxon>Rhizophoraceae</taxon>
        <taxon>Rhizophora</taxon>
    </lineage>
</organism>
<accession>A0A2P2NQ77</accession>
<sequence length="25" mass="2883">MMNNQSTFHLSWLIKTTQIQSTTAT</sequence>
<evidence type="ECO:0000313" key="1">
    <source>
        <dbReference type="EMBL" id="MBX44658.1"/>
    </source>
</evidence>
<proteinExistence type="predicted"/>
<dbReference type="AlphaFoldDB" id="A0A2P2NQ77"/>
<protein>
    <submittedName>
        <fullName evidence="1">Uncharacterized protein</fullName>
    </submittedName>
</protein>
<dbReference type="EMBL" id="GGEC01064174">
    <property type="protein sequence ID" value="MBX44658.1"/>
    <property type="molecule type" value="Transcribed_RNA"/>
</dbReference>
<reference evidence="1" key="1">
    <citation type="submission" date="2018-02" db="EMBL/GenBank/DDBJ databases">
        <title>Rhizophora mucronata_Transcriptome.</title>
        <authorList>
            <person name="Meera S.P."/>
            <person name="Sreeshan A."/>
            <person name="Augustine A."/>
        </authorList>
    </citation>
    <scope>NUCLEOTIDE SEQUENCE</scope>
    <source>
        <tissue evidence="1">Leaf</tissue>
    </source>
</reference>